<accession>S7TKW0</accession>
<gene>
    <name evidence="1" type="ORF">dsmv_2887</name>
</gene>
<evidence type="ECO:0000313" key="2">
    <source>
        <dbReference type="Proteomes" id="UP000014977"/>
    </source>
</evidence>
<proteinExistence type="predicted"/>
<dbReference type="EMBL" id="ATHJ01000096">
    <property type="protein sequence ID" value="EPR37847.1"/>
    <property type="molecule type" value="Genomic_DNA"/>
</dbReference>
<sequence length="47" mass="5404">MASRIPRHQTVRLKGTAAVNGAVIRLFRVNITNIDSRVRLTYRQKII</sequence>
<dbReference type="Proteomes" id="UP000014977">
    <property type="component" value="Unassembled WGS sequence"/>
</dbReference>
<dbReference type="AlphaFoldDB" id="S7TKW0"/>
<protein>
    <submittedName>
        <fullName evidence="1">Uncharacterized protein</fullName>
    </submittedName>
</protein>
<keyword evidence="2" id="KW-1185">Reference proteome</keyword>
<comment type="caution">
    <text evidence="1">The sequence shown here is derived from an EMBL/GenBank/DDBJ whole genome shotgun (WGS) entry which is preliminary data.</text>
</comment>
<reference evidence="1 2" key="1">
    <citation type="journal article" date="2013" name="Genome Announc.">
        <title>Draft genome sequences for three mercury-methylating, sulfate-reducing bacteria.</title>
        <authorList>
            <person name="Brown S.D."/>
            <person name="Hurt R.A.Jr."/>
            <person name="Gilmour C.C."/>
            <person name="Elias D.A."/>
        </authorList>
    </citation>
    <scope>NUCLEOTIDE SEQUENCE [LARGE SCALE GENOMIC DNA]</scope>
    <source>
        <strain evidence="1 2">DSM 2059</strain>
    </source>
</reference>
<organism evidence="1 2">
    <name type="scientific">Desulfococcus multivorans DSM 2059</name>
    <dbReference type="NCBI Taxonomy" id="1121405"/>
    <lineage>
        <taxon>Bacteria</taxon>
        <taxon>Pseudomonadati</taxon>
        <taxon>Thermodesulfobacteriota</taxon>
        <taxon>Desulfobacteria</taxon>
        <taxon>Desulfobacterales</taxon>
        <taxon>Desulfococcaceae</taxon>
        <taxon>Desulfococcus</taxon>
    </lineage>
</organism>
<name>S7TKW0_DESML</name>
<evidence type="ECO:0000313" key="1">
    <source>
        <dbReference type="EMBL" id="EPR37847.1"/>
    </source>
</evidence>